<dbReference type="EMBL" id="NBSH01000007">
    <property type="protein sequence ID" value="ORX36670.1"/>
    <property type="molecule type" value="Genomic_DNA"/>
</dbReference>
<comment type="similarity">
    <text evidence="1 4">Belongs to the glycosyl hydrolase 5 (cellulase A) family.</text>
</comment>
<keyword evidence="5" id="KW-0732">Signal</keyword>
<evidence type="ECO:0000256" key="5">
    <source>
        <dbReference type="SAM" id="SignalP"/>
    </source>
</evidence>
<dbReference type="GO" id="GO:0009251">
    <property type="term" value="P:glucan catabolic process"/>
    <property type="evidence" value="ECO:0007669"/>
    <property type="project" value="TreeGrafter"/>
</dbReference>
<dbReference type="GO" id="GO:0008422">
    <property type="term" value="F:beta-glucosidase activity"/>
    <property type="evidence" value="ECO:0007669"/>
    <property type="project" value="TreeGrafter"/>
</dbReference>
<reference evidence="7 8" key="1">
    <citation type="submission" date="2017-03" db="EMBL/GenBank/DDBJ databases">
        <title>Widespread Adenine N6-methylation of Active Genes in Fungi.</title>
        <authorList>
            <consortium name="DOE Joint Genome Institute"/>
            <person name="Mondo S.J."/>
            <person name="Dannebaum R.O."/>
            <person name="Kuo R.C."/>
            <person name="Louie K.B."/>
            <person name="Bewick A.J."/>
            <person name="Labutti K."/>
            <person name="Haridas S."/>
            <person name="Kuo A."/>
            <person name="Salamov A."/>
            <person name="Ahrendt S.R."/>
            <person name="Lau R."/>
            <person name="Bowen B.P."/>
            <person name="Lipzen A."/>
            <person name="Sullivan W."/>
            <person name="Andreopoulos W.B."/>
            <person name="Clum A."/>
            <person name="Lindquist E."/>
            <person name="Daum C."/>
            <person name="Northen T.R."/>
            <person name="Ramamoorthy G."/>
            <person name="Schmitz R.J."/>
            <person name="Gryganskyi A."/>
            <person name="Culley D."/>
            <person name="Magnuson J."/>
            <person name="James T.Y."/>
            <person name="O'Malley M.A."/>
            <person name="Stajich J.E."/>
            <person name="Spatafora J.W."/>
            <person name="Visel A."/>
            <person name="Grigoriev I.V."/>
        </authorList>
    </citation>
    <scope>NUCLEOTIDE SEQUENCE [LARGE SCALE GENOMIC DNA]</scope>
    <source>
        <strain evidence="7 8">NRRL Y-17943</strain>
    </source>
</reference>
<dbReference type="SUPFAM" id="SSF51445">
    <property type="entry name" value="(Trans)glycosidases"/>
    <property type="match status" value="1"/>
</dbReference>
<accession>A0A1Y1UF32</accession>
<dbReference type="InParanoid" id="A0A1Y1UF32"/>
<evidence type="ECO:0000259" key="6">
    <source>
        <dbReference type="Pfam" id="PF00150"/>
    </source>
</evidence>
<keyword evidence="3 4" id="KW-0326">Glycosidase</keyword>
<evidence type="ECO:0000256" key="3">
    <source>
        <dbReference type="ARBA" id="ARBA00023295"/>
    </source>
</evidence>
<proteinExistence type="inferred from homology"/>
<dbReference type="InterPro" id="IPR001547">
    <property type="entry name" value="Glyco_hydro_5"/>
</dbReference>
<comment type="caution">
    <text evidence="7">The sequence shown here is derived from an EMBL/GenBank/DDBJ whole genome shotgun (WGS) entry which is preliminary data.</text>
</comment>
<evidence type="ECO:0000313" key="8">
    <source>
        <dbReference type="Proteomes" id="UP000193218"/>
    </source>
</evidence>
<dbReference type="Gene3D" id="3.20.20.80">
    <property type="entry name" value="Glycosidases"/>
    <property type="match status" value="1"/>
</dbReference>
<protein>
    <submittedName>
        <fullName evidence="7">Glycoside hydrolase superfamily</fullName>
    </submittedName>
</protein>
<dbReference type="FunCoup" id="A0A1Y1UF32">
    <property type="interactions" value="24"/>
</dbReference>
<dbReference type="AlphaFoldDB" id="A0A1Y1UF32"/>
<evidence type="ECO:0000256" key="1">
    <source>
        <dbReference type="ARBA" id="ARBA00005641"/>
    </source>
</evidence>
<dbReference type="PANTHER" id="PTHR31297:SF42">
    <property type="entry name" value="GLYCOSIDE HYDROLASE FAMILY 5 DOMAIN-CONTAINING PROTEIN"/>
    <property type="match status" value="1"/>
</dbReference>
<dbReference type="Proteomes" id="UP000193218">
    <property type="component" value="Unassembled WGS sequence"/>
</dbReference>
<dbReference type="STRING" id="4999.A0A1Y1UF32"/>
<dbReference type="OrthoDB" id="62120at2759"/>
<feature type="domain" description="Glycoside hydrolase family 5" evidence="6">
    <location>
        <begin position="130"/>
        <end position="378"/>
    </location>
</feature>
<dbReference type="InterPro" id="IPR017853">
    <property type="entry name" value="GH"/>
</dbReference>
<keyword evidence="8" id="KW-1185">Reference proteome</keyword>
<gene>
    <name evidence="7" type="ORF">BD324DRAFT_460209</name>
</gene>
<name>A0A1Y1UF32_9TREE</name>
<dbReference type="Pfam" id="PF00150">
    <property type="entry name" value="Cellulase"/>
    <property type="match status" value="1"/>
</dbReference>
<sequence>MRLGSNTVLMSMATLVLGARRDFPHHRVLSRQAAGVTGQSIIPDLLEGLEKNPALEVGIGINVNISADLDLDLGGFQYGSDKIRGVNLGGWLVLEKWLMPELFNETGNASIIDEWTWGEYQPRDQAESLMKQHWETWITEDDFRQIAALGLTHVRIPIGYWAFQVGPGEPYITGQQTYLDKGIEWARENGIKVLIDLHGVPGSQNGNDHSGRAGPIDWYNNATNVNRTLEVVRQIAQKYTLPPYSDVVTMFELINEPSVWISPLFATVLKQYYLDAYEIVRRPFGEFGPTTDIIVLLQDGFQPMTWWGDFMTPNYNGGDYERVWMDNHYYQAFNPSYGLLDAAGHINTTCNEAGVNFAQAQLPIVDGEWSMGLWGCLANDGVAQPNVGTCNDADPNFGSGYVRFNRAYWDVQTQIYEQVGNGQGWFYWTWKNHIDSPEWGYQLAVQDGWFPQDVTDHVHTRTELCHIVVIRDEPR</sequence>
<evidence type="ECO:0000256" key="4">
    <source>
        <dbReference type="RuleBase" id="RU361153"/>
    </source>
</evidence>
<dbReference type="RefSeq" id="XP_021870739.1">
    <property type="nucleotide sequence ID" value="XM_022012848.1"/>
</dbReference>
<evidence type="ECO:0000256" key="2">
    <source>
        <dbReference type="ARBA" id="ARBA00022801"/>
    </source>
</evidence>
<dbReference type="GO" id="GO:0005576">
    <property type="term" value="C:extracellular region"/>
    <property type="evidence" value="ECO:0007669"/>
    <property type="project" value="TreeGrafter"/>
</dbReference>
<dbReference type="InterPro" id="IPR050386">
    <property type="entry name" value="Glycosyl_hydrolase_5"/>
</dbReference>
<dbReference type="GO" id="GO:0009986">
    <property type="term" value="C:cell surface"/>
    <property type="evidence" value="ECO:0007669"/>
    <property type="project" value="TreeGrafter"/>
</dbReference>
<feature type="signal peptide" evidence="5">
    <location>
        <begin position="1"/>
        <end position="18"/>
    </location>
</feature>
<dbReference type="PANTHER" id="PTHR31297">
    <property type="entry name" value="GLUCAN ENDO-1,6-BETA-GLUCOSIDASE B"/>
    <property type="match status" value="1"/>
</dbReference>
<keyword evidence="2 4" id="KW-0378">Hydrolase</keyword>
<dbReference type="GeneID" id="33554656"/>
<evidence type="ECO:0000313" key="7">
    <source>
        <dbReference type="EMBL" id="ORX36670.1"/>
    </source>
</evidence>
<feature type="chain" id="PRO_5010992774" evidence="5">
    <location>
        <begin position="19"/>
        <end position="475"/>
    </location>
</feature>
<organism evidence="7 8">
    <name type="scientific">Kockovaella imperatae</name>
    <dbReference type="NCBI Taxonomy" id="4999"/>
    <lineage>
        <taxon>Eukaryota</taxon>
        <taxon>Fungi</taxon>
        <taxon>Dikarya</taxon>
        <taxon>Basidiomycota</taxon>
        <taxon>Agaricomycotina</taxon>
        <taxon>Tremellomycetes</taxon>
        <taxon>Tremellales</taxon>
        <taxon>Cuniculitremaceae</taxon>
        <taxon>Kockovaella</taxon>
    </lineage>
</organism>